<dbReference type="InterPro" id="IPR016181">
    <property type="entry name" value="Acyl_CoA_acyltransferase"/>
</dbReference>
<dbReference type="RefSeq" id="WP_145168742.1">
    <property type="nucleotide sequence ID" value="NZ_CP036525.1"/>
</dbReference>
<dbReference type="OrthoDB" id="269926at2"/>
<evidence type="ECO:0000313" key="1">
    <source>
        <dbReference type="EMBL" id="QDT02958.1"/>
    </source>
</evidence>
<sequence>MSEFQLYADAFTEADRGDLVGFSCGESKSGSFCTEWIMGSGAFDSMNKGSSVWLYRLKTGQVVGYGSVGLVNWRWPMPGGKYTRLLYIPMLGIDQKSHGQPPDPDWRYSRQIMQHLVAEAIRINGERKKPAEYLLLLVDPTNEAAIRLYQRFEFHLIPDVTYGAGLSVMKHRLAR</sequence>
<dbReference type="AlphaFoldDB" id="A0A517N7I6"/>
<dbReference type="Gene3D" id="3.40.630.30">
    <property type="match status" value="1"/>
</dbReference>
<proteinExistence type="predicted"/>
<dbReference type="SUPFAM" id="SSF55729">
    <property type="entry name" value="Acyl-CoA N-acyltransferases (Nat)"/>
    <property type="match status" value="1"/>
</dbReference>
<organism evidence="1 2">
    <name type="scientific">Rubripirellula lacrimiformis</name>
    <dbReference type="NCBI Taxonomy" id="1930273"/>
    <lineage>
        <taxon>Bacteria</taxon>
        <taxon>Pseudomonadati</taxon>
        <taxon>Planctomycetota</taxon>
        <taxon>Planctomycetia</taxon>
        <taxon>Pirellulales</taxon>
        <taxon>Pirellulaceae</taxon>
        <taxon>Rubripirellula</taxon>
    </lineage>
</organism>
<name>A0A517N7I6_9BACT</name>
<protein>
    <submittedName>
        <fullName evidence="1">Uncharacterized protein</fullName>
    </submittedName>
</protein>
<gene>
    <name evidence="1" type="ORF">K227x_13370</name>
</gene>
<reference evidence="1 2" key="1">
    <citation type="submission" date="2019-02" db="EMBL/GenBank/DDBJ databases">
        <title>Deep-cultivation of Planctomycetes and their phenomic and genomic characterization uncovers novel biology.</title>
        <authorList>
            <person name="Wiegand S."/>
            <person name="Jogler M."/>
            <person name="Boedeker C."/>
            <person name="Pinto D."/>
            <person name="Vollmers J."/>
            <person name="Rivas-Marin E."/>
            <person name="Kohn T."/>
            <person name="Peeters S.H."/>
            <person name="Heuer A."/>
            <person name="Rast P."/>
            <person name="Oberbeckmann S."/>
            <person name="Bunk B."/>
            <person name="Jeske O."/>
            <person name="Meyerdierks A."/>
            <person name="Storesund J.E."/>
            <person name="Kallscheuer N."/>
            <person name="Luecker S."/>
            <person name="Lage O.M."/>
            <person name="Pohl T."/>
            <person name="Merkel B.J."/>
            <person name="Hornburger P."/>
            <person name="Mueller R.-W."/>
            <person name="Bruemmer F."/>
            <person name="Labrenz M."/>
            <person name="Spormann A.M."/>
            <person name="Op den Camp H."/>
            <person name="Overmann J."/>
            <person name="Amann R."/>
            <person name="Jetten M.S.M."/>
            <person name="Mascher T."/>
            <person name="Medema M.H."/>
            <person name="Devos D.P."/>
            <person name="Kaster A.-K."/>
            <person name="Ovreas L."/>
            <person name="Rohde M."/>
            <person name="Galperin M.Y."/>
            <person name="Jogler C."/>
        </authorList>
    </citation>
    <scope>NUCLEOTIDE SEQUENCE [LARGE SCALE GENOMIC DNA]</scope>
    <source>
        <strain evidence="1 2">K22_7</strain>
    </source>
</reference>
<evidence type="ECO:0000313" key="2">
    <source>
        <dbReference type="Proteomes" id="UP000318538"/>
    </source>
</evidence>
<dbReference type="Proteomes" id="UP000318538">
    <property type="component" value="Chromosome"/>
</dbReference>
<dbReference type="EMBL" id="CP036525">
    <property type="protein sequence ID" value="QDT02958.1"/>
    <property type="molecule type" value="Genomic_DNA"/>
</dbReference>
<dbReference type="KEGG" id="rlc:K227x_13370"/>
<accession>A0A517N7I6</accession>
<keyword evidence="2" id="KW-1185">Reference proteome</keyword>